<evidence type="ECO:0000256" key="1">
    <source>
        <dbReference type="SAM" id="MobiDB-lite"/>
    </source>
</evidence>
<dbReference type="Proteomes" id="UP001189429">
    <property type="component" value="Unassembled WGS sequence"/>
</dbReference>
<evidence type="ECO:0000313" key="2">
    <source>
        <dbReference type="EMBL" id="CAK0809427.1"/>
    </source>
</evidence>
<feature type="compositionally biased region" description="Gly residues" evidence="1">
    <location>
        <begin position="70"/>
        <end position="80"/>
    </location>
</feature>
<accession>A0ABN9R020</accession>
<feature type="compositionally biased region" description="Basic and acidic residues" evidence="1">
    <location>
        <begin position="1"/>
        <end position="19"/>
    </location>
</feature>
<evidence type="ECO:0000313" key="3">
    <source>
        <dbReference type="Proteomes" id="UP001189429"/>
    </source>
</evidence>
<gene>
    <name evidence="2" type="ORF">PCOR1329_LOCUS14681</name>
</gene>
<sequence length="113" mass="11005">AAEKPGGDKGGRGGREEGRRRGRRGGAKSGKAPAGDDSATGDDASDREPPESEPLGPHVPPPWLDDSAAGKGGKAGGKGAGLRPSGFAAAEPAPPAAEAPPADVARALGKLNP</sequence>
<organism evidence="2 3">
    <name type="scientific">Prorocentrum cordatum</name>
    <dbReference type="NCBI Taxonomy" id="2364126"/>
    <lineage>
        <taxon>Eukaryota</taxon>
        <taxon>Sar</taxon>
        <taxon>Alveolata</taxon>
        <taxon>Dinophyceae</taxon>
        <taxon>Prorocentrales</taxon>
        <taxon>Prorocentraceae</taxon>
        <taxon>Prorocentrum</taxon>
    </lineage>
</organism>
<feature type="non-terminal residue" evidence="2">
    <location>
        <position position="1"/>
    </location>
</feature>
<proteinExistence type="predicted"/>
<reference evidence="2" key="1">
    <citation type="submission" date="2023-10" db="EMBL/GenBank/DDBJ databases">
        <authorList>
            <person name="Chen Y."/>
            <person name="Shah S."/>
            <person name="Dougan E. K."/>
            <person name="Thang M."/>
            <person name="Chan C."/>
        </authorList>
    </citation>
    <scope>NUCLEOTIDE SEQUENCE [LARGE SCALE GENOMIC DNA]</scope>
</reference>
<feature type="region of interest" description="Disordered" evidence="1">
    <location>
        <begin position="1"/>
        <end position="113"/>
    </location>
</feature>
<protein>
    <submittedName>
        <fullName evidence="2">Uncharacterized protein</fullName>
    </submittedName>
</protein>
<name>A0ABN9R020_9DINO</name>
<comment type="caution">
    <text evidence="2">The sequence shown here is derived from an EMBL/GenBank/DDBJ whole genome shotgun (WGS) entry which is preliminary data.</text>
</comment>
<feature type="non-terminal residue" evidence="2">
    <location>
        <position position="113"/>
    </location>
</feature>
<dbReference type="EMBL" id="CAUYUJ010004408">
    <property type="protein sequence ID" value="CAK0809427.1"/>
    <property type="molecule type" value="Genomic_DNA"/>
</dbReference>
<keyword evidence="3" id="KW-1185">Reference proteome</keyword>
<feature type="compositionally biased region" description="Low complexity" evidence="1">
    <location>
        <begin position="29"/>
        <end position="38"/>
    </location>
</feature>